<accession>A0A7S3IRI6</accession>
<gene>
    <name evidence="1" type="ORF">SINC0208_LOCUS10485</name>
</gene>
<reference evidence="1" key="1">
    <citation type="submission" date="2021-01" db="EMBL/GenBank/DDBJ databases">
        <authorList>
            <person name="Corre E."/>
            <person name="Pelletier E."/>
            <person name="Niang G."/>
            <person name="Scheremetjew M."/>
            <person name="Finn R."/>
            <person name="Kale V."/>
            <person name="Holt S."/>
            <person name="Cochrane G."/>
            <person name="Meng A."/>
            <person name="Brown T."/>
            <person name="Cohen L."/>
        </authorList>
    </citation>
    <scope>NUCLEOTIDE SEQUENCE</scope>
    <source>
        <strain evidence="1">S3</strain>
    </source>
</reference>
<proteinExistence type="predicted"/>
<evidence type="ECO:0000313" key="1">
    <source>
        <dbReference type="EMBL" id="CAE0329855.1"/>
    </source>
</evidence>
<dbReference type="EMBL" id="HBIH01026044">
    <property type="protein sequence ID" value="CAE0329855.1"/>
    <property type="molecule type" value="Transcribed_RNA"/>
</dbReference>
<protein>
    <submittedName>
        <fullName evidence="1">Uncharacterized protein</fullName>
    </submittedName>
</protein>
<organism evidence="1">
    <name type="scientific">Strombidium inclinatum</name>
    <dbReference type="NCBI Taxonomy" id="197538"/>
    <lineage>
        <taxon>Eukaryota</taxon>
        <taxon>Sar</taxon>
        <taxon>Alveolata</taxon>
        <taxon>Ciliophora</taxon>
        <taxon>Intramacronucleata</taxon>
        <taxon>Spirotrichea</taxon>
        <taxon>Oligotrichia</taxon>
        <taxon>Strombidiidae</taxon>
        <taxon>Strombidium</taxon>
    </lineage>
</organism>
<name>A0A7S3IRI6_9SPIT</name>
<sequence length="110" mass="12355">MDVSRPVLAHNTSPDDAYLTKVFAKYSTLGEDANGEPNGRRVLTKFNAHMAAREIIGKWQNLSGADLDAYVDPKFDAAWHSIDAVNKNTLDVRNAYYWVRQLAGEEYYSG</sequence>
<dbReference type="AlphaFoldDB" id="A0A7S3IRI6"/>